<evidence type="ECO:0000259" key="13">
    <source>
        <dbReference type="Pfam" id="PF02434"/>
    </source>
</evidence>
<keyword evidence="10 12" id="KW-1133">Transmembrane helix</keyword>
<dbReference type="PANTHER" id="PTHR23033">
    <property type="entry name" value="BETA1,3-GALACTOSYLTRANSFERASE"/>
    <property type="match status" value="1"/>
</dbReference>
<evidence type="ECO:0000256" key="5">
    <source>
        <dbReference type="ARBA" id="ARBA00022676"/>
    </source>
</evidence>
<comment type="pathway">
    <text evidence="2">Protein modification; protein glycosylation.</text>
</comment>
<keyword evidence="11 12" id="KW-0472">Membrane</keyword>
<organism evidence="14 15">
    <name type="scientific">Steinernema glaseri</name>
    <dbReference type="NCBI Taxonomy" id="37863"/>
    <lineage>
        <taxon>Eukaryota</taxon>
        <taxon>Metazoa</taxon>
        <taxon>Ecdysozoa</taxon>
        <taxon>Nematoda</taxon>
        <taxon>Chromadorea</taxon>
        <taxon>Rhabditida</taxon>
        <taxon>Tylenchina</taxon>
        <taxon>Panagrolaimomorpha</taxon>
        <taxon>Strongyloidoidea</taxon>
        <taxon>Steinernematidae</taxon>
        <taxon>Steinernema</taxon>
    </lineage>
</organism>
<evidence type="ECO:0000313" key="14">
    <source>
        <dbReference type="Proteomes" id="UP000095287"/>
    </source>
</evidence>
<evidence type="ECO:0000256" key="11">
    <source>
        <dbReference type="ARBA" id="ARBA00023136"/>
    </source>
</evidence>
<dbReference type="AlphaFoldDB" id="A0A1I8A994"/>
<feature type="transmembrane region" description="Helical" evidence="12">
    <location>
        <begin position="12"/>
        <end position="36"/>
    </location>
</feature>
<dbReference type="GO" id="GO:0016020">
    <property type="term" value="C:membrane"/>
    <property type="evidence" value="ECO:0007669"/>
    <property type="project" value="UniProtKB-SubCell"/>
</dbReference>
<dbReference type="InterPro" id="IPR026050">
    <property type="entry name" value="C1GALT1/C1GALT1_chp1"/>
</dbReference>
<dbReference type="Proteomes" id="UP000095287">
    <property type="component" value="Unplaced"/>
</dbReference>
<dbReference type="PANTHER" id="PTHR23033:SF7">
    <property type="entry name" value="GLYCOPROTEIN-N-ACETYLGALACTOSAMINE 3-BETA-GALACTOSYLTRANSFERASE 1"/>
    <property type="match status" value="1"/>
</dbReference>
<evidence type="ECO:0000256" key="10">
    <source>
        <dbReference type="ARBA" id="ARBA00022989"/>
    </source>
</evidence>
<keyword evidence="8" id="KW-0547">Nucleotide-binding</keyword>
<dbReference type="InterPro" id="IPR003378">
    <property type="entry name" value="Fringe-like_glycosylTrfase"/>
</dbReference>
<sequence>MWAHARHGAHLQFVPVFLLAAFGLYVVAHLIFAAMVSRKLVVHSTGYERYGDELIPRIHVSPAAKRQPKTGRLFCFAMSTEKFHQDRVPAINTTWLQKCDAGHVFTNSRKHMQNVPFHTVFQEIPDDYMSLFWKSRMALYYAYNVSKDFDWYFKSDDDTYLIVERLRTYLDRFDPDEPLFLGFRLKRRFVRFPSRTALSVALQRSGYNAGGSGYVISRRAMQMFAKELF</sequence>
<keyword evidence="9" id="KW-0735">Signal-anchor</keyword>
<dbReference type="Pfam" id="PF02434">
    <property type="entry name" value="Fringe"/>
    <property type="match status" value="1"/>
</dbReference>
<reference evidence="15" key="1">
    <citation type="submission" date="2016-11" db="UniProtKB">
        <authorList>
            <consortium name="WormBaseParasite"/>
        </authorList>
    </citation>
    <scope>IDENTIFICATION</scope>
</reference>
<evidence type="ECO:0000256" key="4">
    <source>
        <dbReference type="ARBA" id="ARBA00012557"/>
    </source>
</evidence>
<evidence type="ECO:0000256" key="2">
    <source>
        <dbReference type="ARBA" id="ARBA00004922"/>
    </source>
</evidence>
<keyword evidence="7 12" id="KW-0812">Transmembrane</keyword>
<protein>
    <recommendedName>
        <fullName evidence="4">N-acetylgalactosaminide beta-1,3-galactosyltransferase</fullName>
        <ecNumber evidence="4">2.4.1.122</ecNumber>
    </recommendedName>
</protein>
<dbReference type="EC" id="2.4.1.122" evidence="4"/>
<keyword evidence="14" id="KW-1185">Reference proteome</keyword>
<dbReference type="GO" id="GO:0016263">
    <property type="term" value="F:glycoprotein-N-acetylgalactosamine 3-beta-galactosyltransferase activity"/>
    <property type="evidence" value="ECO:0007669"/>
    <property type="project" value="UniProtKB-EC"/>
</dbReference>
<feature type="domain" description="Fringe-like glycosyltransferase" evidence="13">
    <location>
        <begin position="78"/>
        <end position="224"/>
    </location>
</feature>
<dbReference type="GO" id="GO:0000166">
    <property type="term" value="F:nucleotide binding"/>
    <property type="evidence" value="ECO:0007669"/>
    <property type="project" value="UniProtKB-KW"/>
</dbReference>
<evidence type="ECO:0000256" key="12">
    <source>
        <dbReference type="SAM" id="Phobius"/>
    </source>
</evidence>
<name>A0A1I8A994_9BILA</name>
<accession>A0A1I8A994</accession>
<evidence type="ECO:0000256" key="6">
    <source>
        <dbReference type="ARBA" id="ARBA00022679"/>
    </source>
</evidence>
<evidence type="ECO:0000256" key="1">
    <source>
        <dbReference type="ARBA" id="ARBA00004606"/>
    </source>
</evidence>
<comment type="subcellular location">
    <subcellularLocation>
        <location evidence="1">Membrane</location>
        <topology evidence="1">Single-pass type II membrane protein</topology>
    </subcellularLocation>
</comment>
<dbReference type="WBParaSite" id="L893_g34134.t1">
    <property type="protein sequence ID" value="L893_g34134.t1"/>
    <property type="gene ID" value="L893_g34134"/>
</dbReference>
<dbReference type="Gene3D" id="3.90.550.50">
    <property type="match status" value="1"/>
</dbReference>
<keyword evidence="5" id="KW-0328">Glycosyltransferase</keyword>
<evidence type="ECO:0000256" key="8">
    <source>
        <dbReference type="ARBA" id="ARBA00022741"/>
    </source>
</evidence>
<evidence type="ECO:0000256" key="3">
    <source>
        <dbReference type="ARBA" id="ARBA00006462"/>
    </source>
</evidence>
<comment type="similarity">
    <text evidence="3">Belongs to the glycosyltransferase 31 family. Beta3-Gal-T subfamily.</text>
</comment>
<evidence type="ECO:0000256" key="7">
    <source>
        <dbReference type="ARBA" id="ARBA00022692"/>
    </source>
</evidence>
<proteinExistence type="inferred from homology"/>
<evidence type="ECO:0000256" key="9">
    <source>
        <dbReference type="ARBA" id="ARBA00022968"/>
    </source>
</evidence>
<evidence type="ECO:0000313" key="15">
    <source>
        <dbReference type="WBParaSite" id="L893_g34134.t1"/>
    </source>
</evidence>
<keyword evidence="6" id="KW-0808">Transferase</keyword>